<evidence type="ECO:0000313" key="2">
    <source>
        <dbReference type="EMBL" id="KJE88981.1"/>
    </source>
</evidence>
<protein>
    <submittedName>
        <fullName evidence="2">Uncharacterized protein</fullName>
    </submittedName>
</protein>
<accession>A0A0D2U192</accession>
<organism evidence="2 3">
    <name type="scientific">Capsaspora owczarzaki (strain ATCC 30864)</name>
    <dbReference type="NCBI Taxonomy" id="595528"/>
    <lineage>
        <taxon>Eukaryota</taxon>
        <taxon>Filasterea</taxon>
        <taxon>Capsaspora</taxon>
    </lineage>
</organism>
<evidence type="ECO:0000313" key="3">
    <source>
        <dbReference type="Proteomes" id="UP000008743"/>
    </source>
</evidence>
<proteinExistence type="predicted"/>
<evidence type="ECO:0000256" key="1">
    <source>
        <dbReference type="SAM" id="MobiDB-lite"/>
    </source>
</evidence>
<dbReference type="EMBL" id="KE346360">
    <property type="protein sequence ID" value="KJE88981.1"/>
    <property type="molecule type" value="Genomic_DNA"/>
</dbReference>
<sequence length="635" mass="68895">MLSQGLLLAHAAARSLPGCASLHRATVSVLRLQTASSQPGGRRQCRSHTTAILRSSSSVLTQQPVPQQASQITAGQDQREQMGAFVPLHPRAMLPRRPPSHLVCRVQEAKPTSATANRLPLNRKPEQPSRGLAAKSARKSTNILDDEEEEEEEQEAAVLAKELNDQHHADAAIAAAQPPLWAVADVENGRILFLRLMEGGRLHLEAALGTNRVTFDWDPIHRYAQRVVLPFHERPEQSWCFTPLEYTQPITSFDSTGIMSPSKIWSPAPQTLLVADSGAGRVLRVNTVDRTATTAVIASKLIRRLFALAPTMRGSLFEPADSTLDVPTLKHIKHYHSNLFGPLIHRPQSIHKTAAVEHLALCATGLAANTTTATTTVDQVLPVPAEELVADARDQIAANHCKTLQVDWVAPPALDSSDESSDLHNLYAALETGRIHQGLESLSVSFPSGQPPFTNPSVPVLKPLMPYAARSDLPVPVVWHSVLQLEPGEHIIPVQVSLTDTTLALPRPPSLSYSIAGSMTDLHLLRAMHLPPDTITAFERDEMEFFDSSDIPPPVLPATMPVNQPYLYVSAFPGTGRINLNLHVFLGPATVTGASDGVSAFQLVHVEIPVRVVKPAVPSSEPQAPPQIRVVLSNS</sequence>
<feature type="compositionally biased region" description="Polar residues" evidence="1">
    <location>
        <begin position="55"/>
        <end position="76"/>
    </location>
</feature>
<reference evidence="3" key="1">
    <citation type="submission" date="2011-02" db="EMBL/GenBank/DDBJ databases">
        <title>The Genome Sequence of Capsaspora owczarzaki ATCC 30864.</title>
        <authorList>
            <person name="Russ C."/>
            <person name="Cuomo C."/>
            <person name="Burger G."/>
            <person name="Gray M.W."/>
            <person name="Holland P.W.H."/>
            <person name="King N."/>
            <person name="Lang F.B.F."/>
            <person name="Roger A.J."/>
            <person name="Ruiz-Trillo I."/>
            <person name="Young S.K."/>
            <person name="Zeng Q."/>
            <person name="Gargeya S."/>
            <person name="Alvarado L."/>
            <person name="Berlin A."/>
            <person name="Chapman S.B."/>
            <person name="Chen Z."/>
            <person name="Freedman E."/>
            <person name="Gellesch M."/>
            <person name="Goldberg J."/>
            <person name="Griggs A."/>
            <person name="Gujja S."/>
            <person name="Heilman E."/>
            <person name="Heiman D."/>
            <person name="Howarth C."/>
            <person name="Mehta T."/>
            <person name="Neiman D."/>
            <person name="Pearson M."/>
            <person name="Roberts A."/>
            <person name="Saif S."/>
            <person name="Shea T."/>
            <person name="Shenoy N."/>
            <person name="Sisk P."/>
            <person name="Stolte C."/>
            <person name="Sykes S."/>
            <person name="White J."/>
            <person name="Yandava C."/>
            <person name="Haas B."/>
            <person name="Nusbaum C."/>
            <person name="Birren B."/>
        </authorList>
    </citation>
    <scope>NUCLEOTIDE SEQUENCE</scope>
    <source>
        <strain evidence="3">ATCC 30864</strain>
    </source>
</reference>
<dbReference type="Proteomes" id="UP000008743">
    <property type="component" value="Unassembled WGS sequence"/>
</dbReference>
<name>A0A0D2U192_CAPO3</name>
<dbReference type="RefSeq" id="XP_011269997.1">
    <property type="nucleotide sequence ID" value="XM_011271695.1"/>
</dbReference>
<feature type="compositionally biased region" description="Acidic residues" evidence="1">
    <location>
        <begin position="144"/>
        <end position="155"/>
    </location>
</feature>
<dbReference type="AlphaFoldDB" id="A0A0D2U192"/>
<dbReference type="InParanoid" id="A0A0D2U192"/>
<gene>
    <name evidence="2" type="ORF">CAOG_008426</name>
</gene>
<feature type="region of interest" description="Disordered" evidence="1">
    <location>
        <begin position="55"/>
        <end position="79"/>
    </location>
</feature>
<keyword evidence="3" id="KW-1185">Reference proteome</keyword>
<feature type="region of interest" description="Disordered" evidence="1">
    <location>
        <begin position="108"/>
        <end position="156"/>
    </location>
</feature>